<dbReference type="SUPFAM" id="SSF50475">
    <property type="entry name" value="FMN-binding split barrel"/>
    <property type="match status" value="1"/>
</dbReference>
<reference evidence="1" key="1">
    <citation type="journal article" date="2021" name="PeerJ">
        <title>Extensive microbial diversity within the chicken gut microbiome revealed by metagenomics and culture.</title>
        <authorList>
            <person name="Gilroy R."/>
            <person name="Ravi A."/>
            <person name="Getino M."/>
            <person name="Pursley I."/>
            <person name="Horton D.L."/>
            <person name="Alikhan N.F."/>
            <person name="Baker D."/>
            <person name="Gharbi K."/>
            <person name="Hall N."/>
            <person name="Watson M."/>
            <person name="Adriaenssens E.M."/>
            <person name="Foster-Nyarko E."/>
            <person name="Jarju S."/>
            <person name="Secka A."/>
            <person name="Antonio M."/>
            <person name="Oren A."/>
            <person name="Chaudhuri R.R."/>
            <person name="La Ragione R."/>
            <person name="Hildebrand F."/>
            <person name="Pallen M.J."/>
        </authorList>
    </citation>
    <scope>NUCLEOTIDE SEQUENCE</scope>
    <source>
        <strain evidence="1">CHK195-9823</strain>
    </source>
</reference>
<dbReference type="PANTHER" id="PTHR34071:SF2">
    <property type="entry name" value="FLAVIN-NUCLEOTIDE-BINDING PROTEIN"/>
    <property type="match status" value="1"/>
</dbReference>
<evidence type="ECO:0000313" key="2">
    <source>
        <dbReference type="Proteomes" id="UP000886814"/>
    </source>
</evidence>
<sequence length="110" mass="12472">MILYIHGAKAGRKSDAFAKKPNVAIEMDCRHQLISSEYSCNYSYAYRSIMGNGKIHELTEKEAKITALTRILNHTAPDAKIDFLADTLDRTAVYQIDVEYFTGKERTLPN</sequence>
<dbReference type="Gene3D" id="2.30.110.10">
    <property type="entry name" value="Electron Transport, Fmn-binding Protein, Chain A"/>
    <property type="match status" value="1"/>
</dbReference>
<gene>
    <name evidence="1" type="ORF">H9747_06210</name>
</gene>
<dbReference type="AlphaFoldDB" id="A0A9D1TFP5"/>
<proteinExistence type="predicted"/>
<name>A0A9D1TFP5_9FIRM</name>
<accession>A0A9D1TFP5</accession>
<evidence type="ECO:0000313" key="1">
    <source>
        <dbReference type="EMBL" id="HIV38582.1"/>
    </source>
</evidence>
<reference evidence="1" key="2">
    <citation type="submission" date="2021-04" db="EMBL/GenBank/DDBJ databases">
        <authorList>
            <person name="Gilroy R."/>
        </authorList>
    </citation>
    <scope>NUCLEOTIDE SEQUENCE</scope>
    <source>
        <strain evidence="1">CHK195-9823</strain>
    </source>
</reference>
<dbReference type="EMBL" id="DXIQ01000036">
    <property type="protein sequence ID" value="HIV38582.1"/>
    <property type="molecule type" value="Genomic_DNA"/>
</dbReference>
<organism evidence="1 2">
    <name type="scientific">Candidatus Blautia stercorigallinarum</name>
    <dbReference type="NCBI Taxonomy" id="2838501"/>
    <lineage>
        <taxon>Bacteria</taxon>
        <taxon>Bacillati</taxon>
        <taxon>Bacillota</taxon>
        <taxon>Clostridia</taxon>
        <taxon>Lachnospirales</taxon>
        <taxon>Lachnospiraceae</taxon>
        <taxon>Blautia</taxon>
    </lineage>
</organism>
<dbReference type="InterPro" id="IPR012349">
    <property type="entry name" value="Split_barrel_FMN-bd"/>
</dbReference>
<dbReference type="InterPro" id="IPR024747">
    <property type="entry name" value="Pyridox_Oxase-rel"/>
</dbReference>
<dbReference type="Pfam" id="PF12900">
    <property type="entry name" value="Pyridox_ox_2"/>
    <property type="match status" value="1"/>
</dbReference>
<dbReference type="Proteomes" id="UP000886814">
    <property type="component" value="Unassembled WGS sequence"/>
</dbReference>
<protein>
    <submittedName>
        <fullName evidence="1">Pyridoxamine 5'-phosphate oxidase family protein</fullName>
    </submittedName>
</protein>
<dbReference type="PANTHER" id="PTHR34071">
    <property type="entry name" value="5-NITROIMIDAZOLE ANTIBIOTICS RESISTANCE PROTEIN, NIMA-FAMILY-RELATED PROTEIN-RELATED"/>
    <property type="match status" value="1"/>
</dbReference>
<comment type="caution">
    <text evidence="1">The sequence shown here is derived from an EMBL/GenBank/DDBJ whole genome shotgun (WGS) entry which is preliminary data.</text>
</comment>